<accession>A0A8J7SEL5</accession>
<dbReference type="PANTHER" id="PTHR30085">
    <property type="entry name" value="AMINO ACID ABC TRANSPORTER PERMEASE"/>
    <property type="match status" value="1"/>
</dbReference>
<evidence type="ECO:0000256" key="2">
    <source>
        <dbReference type="ARBA" id="ARBA00022448"/>
    </source>
</evidence>
<keyword evidence="2" id="KW-0813">Transport</keyword>
<keyword evidence="4" id="KW-1133">Transmembrane helix</keyword>
<comment type="similarity">
    <text evidence="1">Belongs to the bacterial solute-binding protein 3 family.</text>
</comment>
<keyword evidence="4" id="KW-0812">Transmembrane</keyword>
<evidence type="ECO:0000256" key="1">
    <source>
        <dbReference type="ARBA" id="ARBA00010333"/>
    </source>
</evidence>
<keyword evidence="4" id="KW-0472">Membrane</keyword>
<dbReference type="PANTHER" id="PTHR30085:SF7">
    <property type="entry name" value="AMINO-ACID ABC TRANSPORTER-BINDING PROTEIN YHDW-RELATED"/>
    <property type="match status" value="1"/>
</dbReference>
<evidence type="ECO:0000256" key="4">
    <source>
        <dbReference type="SAM" id="Phobius"/>
    </source>
</evidence>
<dbReference type="SUPFAM" id="SSF53850">
    <property type="entry name" value="Periplasmic binding protein-like II"/>
    <property type="match status" value="1"/>
</dbReference>
<feature type="transmembrane region" description="Helical" evidence="4">
    <location>
        <begin position="45"/>
        <end position="66"/>
    </location>
</feature>
<protein>
    <submittedName>
        <fullName evidence="5">Transporter substrate-binding domain-containing protein</fullName>
    </submittedName>
</protein>
<dbReference type="GO" id="GO:0006865">
    <property type="term" value="P:amino acid transport"/>
    <property type="evidence" value="ECO:0007669"/>
    <property type="project" value="TreeGrafter"/>
</dbReference>
<sequence>MILPSACHDERRAPLAHGAFLSLPCSIPCLHVLTLIAIREAEMRSLGILIVAGILWLSVGIAQSLAGESVLDAVRDRGFVKCSIGNRLVGDTRIGPEGYEGFFPEFCRVVALAVLGDRKAVEMSPTLIRVGLESIAEGDVDLYVSNVTWTFSRDIALDLMPAAVLYYDGQGFMSHRGTVDGPLTELPSASVCVSRGTTTIGNLEDFIARHGLDWAIVPFESSQGRNDAFFSRRCDLLTTDRFALATMRTSSFDNPEDYVLHDEIISKEPLVAYVSTRDMTWATIVRWAIFATIVAEEKGITRDNHAAYLDSPDPEIRRLLGVDVVEGTEASGLDAAWARRVIAGAGNYGEIFERYLGADSPMGLDRGLNRLWKDGGLIYAPPFR</sequence>
<evidence type="ECO:0000313" key="6">
    <source>
        <dbReference type="Proteomes" id="UP000655420"/>
    </source>
</evidence>
<dbReference type="InterPro" id="IPR051455">
    <property type="entry name" value="Bact_solute-bind_prot3"/>
</dbReference>
<dbReference type="EMBL" id="JAEHHL010000003">
    <property type="protein sequence ID" value="MBK0399012.1"/>
    <property type="molecule type" value="Genomic_DNA"/>
</dbReference>
<dbReference type="AlphaFoldDB" id="A0A8J7SEL5"/>
<reference evidence="5" key="1">
    <citation type="submission" date="2020-12" db="EMBL/GenBank/DDBJ databases">
        <title>Bacterial taxonomy.</title>
        <authorList>
            <person name="Pan X."/>
        </authorList>
    </citation>
    <scope>NUCLEOTIDE SEQUENCE</scope>
    <source>
        <strain evidence="5">M0105</strain>
    </source>
</reference>
<evidence type="ECO:0000313" key="5">
    <source>
        <dbReference type="EMBL" id="MBK0399012.1"/>
    </source>
</evidence>
<gene>
    <name evidence="5" type="ORF">H0I76_07410</name>
</gene>
<organism evidence="5 6">
    <name type="scientific">Thermohalobaculum xanthum</name>
    <dbReference type="NCBI Taxonomy" id="2753746"/>
    <lineage>
        <taxon>Bacteria</taxon>
        <taxon>Pseudomonadati</taxon>
        <taxon>Pseudomonadota</taxon>
        <taxon>Alphaproteobacteria</taxon>
        <taxon>Rhodobacterales</taxon>
        <taxon>Paracoccaceae</taxon>
        <taxon>Thermohalobaculum</taxon>
    </lineage>
</organism>
<keyword evidence="3" id="KW-0732">Signal</keyword>
<dbReference type="RefSeq" id="WP_200608861.1">
    <property type="nucleotide sequence ID" value="NZ_JAEHHL010000003.1"/>
</dbReference>
<name>A0A8J7SEL5_9RHOB</name>
<dbReference type="Gene3D" id="3.40.190.10">
    <property type="entry name" value="Periplasmic binding protein-like II"/>
    <property type="match status" value="2"/>
</dbReference>
<keyword evidence="6" id="KW-1185">Reference proteome</keyword>
<proteinExistence type="inferred from homology"/>
<evidence type="ECO:0000256" key="3">
    <source>
        <dbReference type="ARBA" id="ARBA00022729"/>
    </source>
</evidence>
<dbReference type="Proteomes" id="UP000655420">
    <property type="component" value="Unassembled WGS sequence"/>
</dbReference>
<comment type="caution">
    <text evidence="5">The sequence shown here is derived from an EMBL/GenBank/DDBJ whole genome shotgun (WGS) entry which is preliminary data.</text>
</comment>
<feature type="transmembrane region" description="Helical" evidence="4">
    <location>
        <begin position="20"/>
        <end position="38"/>
    </location>
</feature>